<organism evidence="2 3">
    <name type="scientific">Modicella reniformis</name>
    <dbReference type="NCBI Taxonomy" id="1440133"/>
    <lineage>
        <taxon>Eukaryota</taxon>
        <taxon>Fungi</taxon>
        <taxon>Fungi incertae sedis</taxon>
        <taxon>Mucoromycota</taxon>
        <taxon>Mortierellomycotina</taxon>
        <taxon>Mortierellomycetes</taxon>
        <taxon>Mortierellales</taxon>
        <taxon>Mortierellaceae</taxon>
        <taxon>Modicella</taxon>
    </lineage>
</organism>
<dbReference type="Proteomes" id="UP000749646">
    <property type="component" value="Unassembled WGS sequence"/>
</dbReference>
<feature type="compositionally biased region" description="Low complexity" evidence="1">
    <location>
        <begin position="64"/>
        <end position="79"/>
    </location>
</feature>
<feature type="compositionally biased region" description="Polar residues" evidence="1">
    <location>
        <begin position="86"/>
        <end position="97"/>
    </location>
</feature>
<feature type="compositionally biased region" description="Polar residues" evidence="1">
    <location>
        <begin position="376"/>
        <end position="434"/>
    </location>
</feature>
<protein>
    <submittedName>
        <fullName evidence="2">Uncharacterized protein</fullName>
    </submittedName>
</protein>
<feature type="compositionally biased region" description="Basic and acidic residues" evidence="1">
    <location>
        <begin position="628"/>
        <end position="656"/>
    </location>
</feature>
<dbReference type="EMBL" id="JAAAHW010007351">
    <property type="protein sequence ID" value="KAF9949016.1"/>
    <property type="molecule type" value="Genomic_DNA"/>
</dbReference>
<feature type="region of interest" description="Disordered" evidence="1">
    <location>
        <begin position="200"/>
        <end position="233"/>
    </location>
</feature>
<dbReference type="AlphaFoldDB" id="A0A9P6IVA0"/>
<dbReference type="OrthoDB" id="1700726at2759"/>
<feature type="region of interest" description="Disordered" evidence="1">
    <location>
        <begin position="257"/>
        <end position="732"/>
    </location>
</feature>
<feature type="compositionally biased region" description="Basic and acidic residues" evidence="1">
    <location>
        <begin position="711"/>
        <end position="724"/>
    </location>
</feature>
<accession>A0A9P6IVA0</accession>
<comment type="caution">
    <text evidence="2">The sequence shown here is derived from an EMBL/GenBank/DDBJ whole genome shotgun (WGS) entry which is preliminary data.</text>
</comment>
<name>A0A9P6IVA0_9FUNG</name>
<gene>
    <name evidence="2" type="ORF">BGZ65_007652</name>
</gene>
<evidence type="ECO:0000313" key="2">
    <source>
        <dbReference type="EMBL" id="KAF9949016.1"/>
    </source>
</evidence>
<reference evidence="2" key="1">
    <citation type="journal article" date="2020" name="Fungal Divers.">
        <title>Resolving the Mortierellaceae phylogeny through synthesis of multi-gene phylogenetics and phylogenomics.</title>
        <authorList>
            <person name="Vandepol N."/>
            <person name="Liber J."/>
            <person name="Desiro A."/>
            <person name="Na H."/>
            <person name="Kennedy M."/>
            <person name="Barry K."/>
            <person name="Grigoriev I.V."/>
            <person name="Miller A.N."/>
            <person name="O'Donnell K."/>
            <person name="Stajich J.E."/>
            <person name="Bonito G."/>
        </authorList>
    </citation>
    <scope>NUCLEOTIDE SEQUENCE</scope>
    <source>
        <strain evidence="2">MES-2147</strain>
    </source>
</reference>
<feature type="compositionally biased region" description="Polar residues" evidence="1">
    <location>
        <begin position="155"/>
        <end position="165"/>
    </location>
</feature>
<keyword evidence="3" id="KW-1185">Reference proteome</keyword>
<feature type="compositionally biased region" description="Basic and acidic residues" evidence="1">
    <location>
        <begin position="484"/>
        <end position="495"/>
    </location>
</feature>
<evidence type="ECO:0000313" key="3">
    <source>
        <dbReference type="Proteomes" id="UP000749646"/>
    </source>
</evidence>
<feature type="compositionally biased region" description="Basic and acidic residues" evidence="1">
    <location>
        <begin position="121"/>
        <end position="135"/>
    </location>
</feature>
<evidence type="ECO:0000256" key="1">
    <source>
        <dbReference type="SAM" id="MobiDB-lite"/>
    </source>
</evidence>
<feature type="compositionally biased region" description="Basic and acidic residues" evidence="1">
    <location>
        <begin position="278"/>
        <end position="288"/>
    </location>
</feature>
<proteinExistence type="predicted"/>
<sequence length="732" mass="77924">MIYLKQRALAEEEARERAEEMRRKAEEVFDLNMEVDDSAVGIHEPSTVPDIPTLPPSSPETGAETVTGTEIGPGIGTTNEEGEDTLSPSSPNKNIQPSMVEGDVLNLFHEDVEPETSSAASKKDVLESLSVEEKTSGQPTSVHQPVVVALPPVSQDRSSAITETVVQDRPRTPQKLSLELYHARRLASTISEERDVALSAAVSDPPATEVKDVEMTEATPITTSRETEEATACVDDLHESKVEPALTVPKVKLSLQEYQKQRHSQRNTVETGPLKSVKTVDPKPDTPKPVDSGITTEAANEQDTEPIDVEMTGGLQETTAGAGVEEQAAARDDYFQVGPSLPTPLIGLSSRAQAGDYFPVQPFSPLSLSAGPTPFSKLNLTSSPPRPSATTESQSQAQASPIVGTQSPGRSSVGQRIMVTSSPKEPQGNSSSDLKSPGIRLGSSPPPALASSGWRTPRSQRGHSPAPGPSAAGGGFRGSSLSISDHRTMDARSAEARIASPRYYGSPSDRPERSAAGPLTSPPRERQHSITTGAMPGSPFDAGYSSTPNHYGYEDSSSSSSPLPFKRAGHLVSPTGPLPASSGPREYYKADERSRHRSMNGDEWGYGNMDPTGYGGYRGPRGAPPPPPRDRDRDRDRVRERDHERERRDRFERRGDYFGPGLPGGGGIINASGNNGNGLYGPSRGSGGPAGPGGMGGYGRRSSDYYGGGQLREEGYGSNKKDGPSDNPSVPY</sequence>
<feature type="compositionally biased region" description="Gly residues" evidence="1">
    <location>
        <begin position="675"/>
        <end position="699"/>
    </location>
</feature>
<feature type="region of interest" description="Disordered" evidence="1">
    <location>
        <begin position="40"/>
        <end position="172"/>
    </location>
</feature>